<comment type="similarity">
    <text evidence="4">Belongs to the sel-1 family.</text>
</comment>
<accession>A0A815CRU8</accession>
<sequence length="1095" mass="124304">MSTIPNDVRNYIKLDRLIGHSYGTLRQLFKTRYSLFNNGQVWDDSPTCGGNYYTNVIAKNKGFHLTSVQKISVQSGNSSEWDLTTLTALLSNIGRPKTLSNAQIQQLQVEDSHLVQLRTIRNELAHHPTKTVSDVEFNQLWNRISTILVAFGEDDTELDKLKDDSSFNRSDQPISEANVQEAARLNSLGTQAHKDRKYSDAIAFFTKAITLAGVSDHDRAIFYSNMSSSRLALYELKFGASSASEIEDPADLRYRVLQDAKQARNLWQTWWKAHYRVGKAYASSNEHEKAIKSFERALALDPSNVEVQTALTDSRQIYGRQVRQEHLDPRLQPKTRAEVLNEMKENMGVSLERSRLADSMIGKINPTAGDVLQGHKYEHGDIDCKQDYEQAAKYFAKAASQGNAEGLYNLARLTGLGLGVKKDIQLSYKLLEQAAAQSPQHPVLSHLPNVGVAEAEHSLGLRYADGVGVHKNLATAAYWYERGAKHGCANSANNLGVMYLEGAGVEKNLDKAEQLIEMAARGGDPNAMQTLATILFDKNDLKMAKVWFDRACESGNVIAKTNRNEFEKRFQGKQKLLDEYPPEKLRIMDVIQNMLDSFKSKGSVSNTSNQSYIANYKVFIEYANRGSLTAKKMYNAIEHFCRALSVLTKSETLSEQEENLFIQELSQCYRLEHIVAQYFTVEMRQKACDTVDGVLRRCNTSKADDSLLDENARICYVVLNMDSLESIDQFLVRCKQKYPKSTFIFELSSAIYGWLKQYDASLYDSNTGLELDPSNCEILYHKAVALRLLGKDMKEAIQAYQAFLLAAPNDHRKVPESYYAMASCHLDPSAQNDRIDIIKKLYGQGEEAEKLQLPCFLPYKSNSKLLIKNMLNMETLLNASPPCVDLKKRLTNPHRIEIITRHRQWQVRTFQMQNDSKSTAVFRSETPPVKQKTANSLVGLKQISLREMDPTKDRVYEGYVLSVTIIEEAMSWSPSIHLVVEDERHDCEQMCIYNFPNNQGRYLTSTTYTIGTKMSIVNPYLRLGAYDLKPLIRIDDPLSIVMHNESERVLNMCRCCNQPNAPHVCGRCKQARYCSQECQVMDWKTYEHKLLCKKQ</sequence>
<protein>
    <recommendedName>
        <fullName evidence="7">MYND-type domain-containing protein</fullName>
    </recommendedName>
</protein>
<dbReference type="SUPFAM" id="SSF144232">
    <property type="entry name" value="HIT/MYND zinc finger-like"/>
    <property type="match status" value="1"/>
</dbReference>
<dbReference type="InterPro" id="IPR002893">
    <property type="entry name" value="Znf_MYND"/>
</dbReference>
<evidence type="ECO:0000256" key="1">
    <source>
        <dbReference type="ARBA" id="ARBA00022723"/>
    </source>
</evidence>
<proteinExistence type="inferred from homology"/>
<keyword evidence="3" id="KW-0862">Zinc</keyword>
<dbReference type="Pfam" id="PF18738">
    <property type="entry name" value="HEPN_DZIP3"/>
    <property type="match status" value="1"/>
</dbReference>
<dbReference type="OrthoDB" id="2384430at2759"/>
<feature type="repeat" description="TPR" evidence="6">
    <location>
        <begin position="271"/>
        <end position="304"/>
    </location>
</feature>
<keyword evidence="2 5" id="KW-0863">Zinc-finger</keyword>
<keyword evidence="6" id="KW-0802">TPR repeat</keyword>
<dbReference type="Gene3D" id="6.10.140.2220">
    <property type="match status" value="1"/>
</dbReference>
<dbReference type="Pfam" id="PF01753">
    <property type="entry name" value="zf-MYND"/>
    <property type="match status" value="1"/>
</dbReference>
<gene>
    <name evidence="8" type="ORF">EDS130_LOCUS30106</name>
</gene>
<dbReference type="AlphaFoldDB" id="A0A815CRU8"/>
<dbReference type="Pfam" id="PF08238">
    <property type="entry name" value="Sel1"/>
    <property type="match status" value="5"/>
</dbReference>
<evidence type="ECO:0000313" key="9">
    <source>
        <dbReference type="Proteomes" id="UP000663852"/>
    </source>
</evidence>
<name>A0A815CRU8_ADIRI</name>
<dbReference type="InterPro" id="IPR011990">
    <property type="entry name" value="TPR-like_helical_dom_sf"/>
</dbReference>
<dbReference type="PROSITE" id="PS50005">
    <property type="entry name" value="TPR"/>
    <property type="match status" value="1"/>
</dbReference>
<evidence type="ECO:0000256" key="4">
    <source>
        <dbReference type="ARBA" id="ARBA00038101"/>
    </source>
</evidence>
<reference evidence="8" key="1">
    <citation type="submission" date="2021-02" db="EMBL/GenBank/DDBJ databases">
        <authorList>
            <person name="Nowell W R."/>
        </authorList>
    </citation>
    <scope>NUCLEOTIDE SEQUENCE</scope>
</reference>
<dbReference type="Gene3D" id="1.25.40.10">
    <property type="entry name" value="Tetratricopeptide repeat domain"/>
    <property type="match status" value="4"/>
</dbReference>
<dbReference type="InterPro" id="IPR050767">
    <property type="entry name" value="Sel1_AlgK"/>
</dbReference>
<evidence type="ECO:0000256" key="3">
    <source>
        <dbReference type="ARBA" id="ARBA00022833"/>
    </source>
</evidence>
<evidence type="ECO:0000259" key="7">
    <source>
        <dbReference type="PROSITE" id="PS50865"/>
    </source>
</evidence>
<dbReference type="Pfam" id="PF00515">
    <property type="entry name" value="TPR_1"/>
    <property type="match status" value="1"/>
</dbReference>
<dbReference type="PANTHER" id="PTHR11102:SF160">
    <property type="entry name" value="ERAD-ASSOCIATED E3 UBIQUITIN-PROTEIN LIGASE COMPONENT HRD3"/>
    <property type="match status" value="1"/>
</dbReference>
<dbReference type="InterPro" id="IPR006597">
    <property type="entry name" value="Sel1-like"/>
</dbReference>
<evidence type="ECO:0000256" key="6">
    <source>
        <dbReference type="PROSITE-ProRule" id="PRU00339"/>
    </source>
</evidence>
<dbReference type="SUPFAM" id="SSF48452">
    <property type="entry name" value="TPR-like"/>
    <property type="match status" value="2"/>
</dbReference>
<dbReference type="PROSITE" id="PS50293">
    <property type="entry name" value="TPR_REGION"/>
    <property type="match status" value="1"/>
</dbReference>
<comment type="caution">
    <text evidence="8">The sequence shown here is derived from an EMBL/GenBank/DDBJ whole genome shotgun (WGS) entry which is preliminary data.</text>
</comment>
<evidence type="ECO:0000256" key="2">
    <source>
        <dbReference type="ARBA" id="ARBA00022771"/>
    </source>
</evidence>
<dbReference type="SMART" id="SM00671">
    <property type="entry name" value="SEL1"/>
    <property type="match status" value="5"/>
</dbReference>
<dbReference type="Proteomes" id="UP000663852">
    <property type="component" value="Unassembled WGS sequence"/>
</dbReference>
<dbReference type="PROSITE" id="PS50865">
    <property type="entry name" value="ZF_MYND_2"/>
    <property type="match status" value="1"/>
</dbReference>
<keyword evidence="1" id="KW-0479">Metal-binding</keyword>
<evidence type="ECO:0000313" key="8">
    <source>
        <dbReference type="EMBL" id="CAF1291386.1"/>
    </source>
</evidence>
<dbReference type="EMBL" id="CAJNOJ010000208">
    <property type="protein sequence ID" value="CAF1291386.1"/>
    <property type="molecule type" value="Genomic_DNA"/>
</dbReference>
<dbReference type="GO" id="GO:0008270">
    <property type="term" value="F:zinc ion binding"/>
    <property type="evidence" value="ECO:0007669"/>
    <property type="project" value="UniProtKB-KW"/>
</dbReference>
<dbReference type="SUPFAM" id="SSF81901">
    <property type="entry name" value="HCP-like"/>
    <property type="match status" value="1"/>
</dbReference>
<dbReference type="SMART" id="SM00028">
    <property type="entry name" value="TPR"/>
    <property type="match status" value="4"/>
</dbReference>
<dbReference type="PROSITE" id="PS01360">
    <property type="entry name" value="ZF_MYND_1"/>
    <property type="match status" value="1"/>
</dbReference>
<feature type="domain" description="MYND-type" evidence="7">
    <location>
        <begin position="1053"/>
        <end position="1092"/>
    </location>
</feature>
<dbReference type="PANTHER" id="PTHR11102">
    <property type="entry name" value="SEL-1-LIKE PROTEIN"/>
    <property type="match status" value="1"/>
</dbReference>
<dbReference type="InterPro" id="IPR041249">
    <property type="entry name" value="HEPN_DZIP3"/>
</dbReference>
<evidence type="ECO:0000256" key="5">
    <source>
        <dbReference type="PROSITE-ProRule" id="PRU00134"/>
    </source>
</evidence>
<organism evidence="8 9">
    <name type="scientific">Adineta ricciae</name>
    <name type="common">Rotifer</name>
    <dbReference type="NCBI Taxonomy" id="249248"/>
    <lineage>
        <taxon>Eukaryota</taxon>
        <taxon>Metazoa</taxon>
        <taxon>Spiralia</taxon>
        <taxon>Gnathifera</taxon>
        <taxon>Rotifera</taxon>
        <taxon>Eurotatoria</taxon>
        <taxon>Bdelloidea</taxon>
        <taxon>Adinetida</taxon>
        <taxon>Adinetidae</taxon>
        <taxon>Adineta</taxon>
    </lineage>
</organism>
<dbReference type="InterPro" id="IPR019734">
    <property type="entry name" value="TPR_rpt"/>
</dbReference>